<sequence length="103" mass="11738">TSTESSVLPAPEDPILSRAIFDSNPTWGNHHNVLPVEYFLYYIGILQACAHNPTGVDPTFEQWEQIRLLVRQMKLCYSVHTRGSLDIDAQAVRMFVADGDEFW</sequence>
<gene>
    <name evidence="8" type="ORF">TAV2_LOCUS7459</name>
</gene>
<dbReference type="EMBL" id="OU466858">
    <property type="protein sequence ID" value="CAH2048074.1"/>
    <property type="molecule type" value="Genomic_DNA"/>
</dbReference>
<keyword evidence="3" id="KW-0032">Aminotransferase</keyword>
<name>A0AAU9RQ03_THLAR</name>
<keyword evidence="9" id="KW-1185">Reference proteome</keyword>
<evidence type="ECO:0000313" key="8">
    <source>
        <dbReference type="EMBL" id="CAH2048074.1"/>
    </source>
</evidence>
<protein>
    <recommendedName>
        <fullName evidence="7">Aminotransferase class I/classII large domain-containing protein</fullName>
    </recommendedName>
</protein>
<feature type="non-terminal residue" evidence="8">
    <location>
        <position position="1"/>
    </location>
</feature>
<dbReference type="Pfam" id="PF00155">
    <property type="entry name" value="Aminotran_1_2"/>
    <property type="match status" value="1"/>
</dbReference>
<keyword evidence="5" id="KW-0663">Pyridoxal phosphate</keyword>
<evidence type="ECO:0000313" key="9">
    <source>
        <dbReference type="Proteomes" id="UP000836841"/>
    </source>
</evidence>
<dbReference type="InterPro" id="IPR015421">
    <property type="entry name" value="PyrdxlP-dep_Trfase_major"/>
</dbReference>
<organism evidence="8 9">
    <name type="scientific">Thlaspi arvense</name>
    <name type="common">Field penny-cress</name>
    <dbReference type="NCBI Taxonomy" id="13288"/>
    <lineage>
        <taxon>Eukaryota</taxon>
        <taxon>Viridiplantae</taxon>
        <taxon>Streptophyta</taxon>
        <taxon>Embryophyta</taxon>
        <taxon>Tracheophyta</taxon>
        <taxon>Spermatophyta</taxon>
        <taxon>Magnoliopsida</taxon>
        <taxon>eudicotyledons</taxon>
        <taxon>Gunneridae</taxon>
        <taxon>Pentapetalae</taxon>
        <taxon>rosids</taxon>
        <taxon>malvids</taxon>
        <taxon>Brassicales</taxon>
        <taxon>Brassicaceae</taxon>
        <taxon>Thlaspideae</taxon>
        <taxon>Thlaspi</taxon>
    </lineage>
</organism>
<dbReference type="GO" id="GO:0030170">
    <property type="term" value="F:pyridoxal phosphate binding"/>
    <property type="evidence" value="ECO:0007669"/>
    <property type="project" value="InterPro"/>
</dbReference>
<dbReference type="InterPro" id="IPR015424">
    <property type="entry name" value="PyrdxlP-dep_Trfase"/>
</dbReference>
<comment type="subunit">
    <text evidence="2">Homodimer.</text>
</comment>
<evidence type="ECO:0000256" key="5">
    <source>
        <dbReference type="ARBA" id="ARBA00022898"/>
    </source>
</evidence>
<feature type="domain" description="Aminotransferase class I/classII large" evidence="7">
    <location>
        <begin position="44"/>
        <end position="101"/>
    </location>
</feature>
<dbReference type="InterPro" id="IPR004839">
    <property type="entry name" value="Aminotransferase_I/II_large"/>
</dbReference>
<dbReference type="AlphaFoldDB" id="A0AAU9RQ03"/>
<reference evidence="8 9" key="1">
    <citation type="submission" date="2022-03" db="EMBL/GenBank/DDBJ databases">
        <authorList>
            <person name="Nunn A."/>
            <person name="Chopra R."/>
            <person name="Nunn A."/>
            <person name="Contreras Garrido A."/>
        </authorList>
    </citation>
    <scope>NUCLEOTIDE SEQUENCE [LARGE SCALE GENOMIC DNA]</scope>
</reference>
<keyword evidence="4" id="KW-0808">Transferase</keyword>
<comment type="catalytic activity">
    <reaction evidence="6">
        <text>L-aspartate + 2-oxoglutarate = oxaloacetate + L-glutamate</text>
        <dbReference type="Rhea" id="RHEA:21824"/>
        <dbReference type="ChEBI" id="CHEBI:16452"/>
        <dbReference type="ChEBI" id="CHEBI:16810"/>
        <dbReference type="ChEBI" id="CHEBI:29985"/>
        <dbReference type="ChEBI" id="CHEBI:29991"/>
        <dbReference type="EC" id="2.6.1.1"/>
    </reaction>
</comment>
<dbReference type="GO" id="GO:0004069">
    <property type="term" value="F:L-aspartate:2-oxoglutarate aminotransferase activity"/>
    <property type="evidence" value="ECO:0007669"/>
    <property type="project" value="TreeGrafter"/>
</dbReference>
<evidence type="ECO:0000256" key="3">
    <source>
        <dbReference type="ARBA" id="ARBA00022576"/>
    </source>
</evidence>
<dbReference type="Gene3D" id="3.40.640.10">
    <property type="entry name" value="Type I PLP-dependent aspartate aminotransferase-like (Major domain)"/>
    <property type="match status" value="1"/>
</dbReference>
<dbReference type="PANTHER" id="PTHR11879:SF41">
    <property type="entry name" value="ASPARTATE AMINOTRANSFERASE, CYTOPLASMIC ISOZYME 2"/>
    <property type="match status" value="1"/>
</dbReference>
<evidence type="ECO:0000256" key="1">
    <source>
        <dbReference type="ARBA" id="ARBA00001933"/>
    </source>
</evidence>
<accession>A0AAU9RQ03</accession>
<dbReference type="GO" id="GO:0006520">
    <property type="term" value="P:amino acid metabolic process"/>
    <property type="evidence" value="ECO:0007669"/>
    <property type="project" value="InterPro"/>
</dbReference>
<dbReference type="GO" id="GO:0005739">
    <property type="term" value="C:mitochondrion"/>
    <property type="evidence" value="ECO:0007669"/>
    <property type="project" value="TreeGrafter"/>
</dbReference>
<evidence type="ECO:0000256" key="6">
    <source>
        <dbReference type="ARBA" id="ARBA00049185"/>
    </source>
</evidence>
<dbReference type="InterPro" id="IPR000796">
    <property type="entry name" value="Asp_trans"/>
</dbReference>
<evidence type="ECO:0000256" key="4">
    <source>
        <dbReference type="ARBA" id="ARBA00022679"/>
    </source>
</evidence>
<feature type="non-terminal residue" evidence="8">
    <location>
        <position position="103"/>
    </location>
</feature>
<dbReference type="SUPFAM" id="SSF53383">
    <property type="entry name" value="PLP-dependent transferases"/>
    <property type="match status" value="1"/>
</dbReference>
<proteinExistence type="predicted"/>
<evidence type="ECO:0000259" key="7">
    <source>
        <dbReference type="Pfam" id="PF00155"/>
    </source>
</evidence>
<dbReference type="Proteomes" id="UP000836841">
    <property type="component" value="Chromosome 2"/>
</dbReference>
<evidence type="ECO:0000256" key="2">
    <source>
        <dbReference type="ARBA" id="ARBA00011738"/>
    </source>
</evidence>
<comment type="cofactor">
    <cofactor evidence="1">
        <name>pyridoxal 5'-phosphate</name>
        <dbReference type="ChEBI" id="CHEBI:597326"/>
    </cofactor>
</comment>
<dbReference type="PANTHER" id="PTHR11879">
    <property type="entry name" value="ASPARTATE AMINOTRANSFERASE"/>
    <property type="match status" value="1"/>
</dbReference>